<dbReference type="PROSITE" id="PS01302">
    <property type="entry name" value="UPF0758"/>
    <property type="match status" value="1"/>
</dbReference>
<dbReference type="Proteomes" id="UP001596104">
    <property type="component" value="Unassembled WGS sequence"/>
</dbReference>
<dbReference type="InterPro" id="IPR010994">
    <property type="entry name" value="RuvA_2-like"/>
</dbReference>
<dbReference type="SUPFAM" id="SSF102712">
    <property type="entry name" value="JAB1/MPN domain"/>
    <property type="match status" value="1"/>
</dbReference>
<reference evidence="10" key="1">
    <citation type="journal article" date="2019" name="Int. J. Syst. Evol. Microbiol.">
        <title>The Global Catalogue of Microorganisms (GCM) 10K type strain sequencing project: providing services to taxonomists for standard genome sequencing and annotation.</title>
        <authorList>
            <consortium name="The Broad Institute Genomics Platform"/>
            <consortium name="The Broad Institute Genome Sequencing Center for Infectious Disease"/>
            <person name="Wu L."/>
            <person name="Ma J."/>
        </authorList>
    </citation>
    <scope>NUCLEOTIDE SEQUENCE [LARGE SCALE GENOMIC DNA]</scope>
    <source>
        <strain evidence="10">CGMCC 1.16326</strain>
    </source>
</reference>
<dbReference type="Pfam" id="PF04002">
    <property type="entry name" value="RadC"/>
    <property type="match status" value="1"/>
</dbReference>
<accession>A0ABW0H6K7</accession>
<dbReference type="RefSeq" id="WP_377007630.1">
    <property type="nucleotide sequence ID" value="NZ_JBHSLV010000016.1"/>
</dbReference>
<dbReference type="Gene3D" id="1.10.150.20">
    <property type="entry name" value="5' to 3' exonuclease, C-terminal subdomain"/>
    <property type="match status" value="1"/>
</dbReference>
<dbReference type="Pfam" id="PF20582">
    <property type="entry name" value="UPF0758_N"/>
    <property type="match status" value="1"/>
</dbReference>
<organism evidence="9 10">
    <name type="scientific">Bosea vestrisii</name>
    <dbReference type="NCBI Taxonomy" id="151416"/>
    <lineage>
        <taxon>Bacteria</taxon>
        <taxon>Pseudomonadati</taxon>
        <taxon>Pseudomonadota</taxon>
        <taxon>Alphaproteobacteria</taxon>
        <taxon>Hyphomicrobiales</taxon>
        <taxon>Boseaceae</taxon>
        <taxon>Bosea</taxon>
    </lineage>
</organism>
<dbReference type="PANTHER" id="PTHR30471">
    <property type="entry name" value="DNA REPAIR PROTEIN RADC"/>
    <property type="match status" value="1"/>
</dbReference>
<evidence type="ECO:0000313" key="10">
    <source>
        <dbReference type="Proteomes" id="UP001596104"/>
    </source>
</evidence>
<dbReference type="PANTHER" id="PTHR30471:SF3">
    <property type="entry name" value="UPF0758 PROTEIN YEES-RELATED"/>
    <property type="match status" value="1"/>
</dbReference>
<keyword evidence="1" id="KW-0645">Protease</keyword>
<evidence type="ECO:0000259" key="8">
    <source>
        <dbReference type="PROSITE" id="PS50249"/>
    </source>
</evidence>
<sequence length="242" mass="26534">MKTSGNGISAPLAAAPDEAPPHHLGHRDRLRQRFLDAGDAALPDYELLELLLFRSIPQRDVKPLAKQLIQHFGSFAEVIGAPLTRLREVKGVGESVALDLKIVEAALKRAMKGQVAKKPVLSSWSSVIDYCRLAMAFAEREQFRILFLDKKNALIADEVQQTGTVDHTPVYPREVMRRALELSATALILVHNHPSGDPTPSGADMRMTRELVDIAKPLGIAIHDHIIVGRDGHASFKGLGLI</sequence>
<keyword evidence="3" id="KW-0378">Hydrolase</keyword>
<feature type="domain" description="MPN" evidence="8">
    <location>
        <begin position="120"/>
        <end position="242"/>
    </location>
</feature>
<protein>
    <submittedName>
        <fullName evidence="9">DNA repair protein RadC</fullName>
    </submittedName>
</protein>
<dbReference type="CDD" id="cd08071">
    <property type="entry name" value="MPN_DUF2466"/>
    <property type="match status" value="1"/>
</dbReference>
<dbReference type="SUPFAM" id="SSF47781">
    <property type="entry name" value="RuvA domain 2-like"/>
    <property type="match status" value="1"/>
</dbReference>
<dbReference type="Gene3D" id="3.40.140.10">
    <property type="entry name" value="Cytidine Deaminase, domain 2"/>
    <property type="match status" value="1"/>
</dbReference>
<evidence type="ECO:0000256" key="6">
    <source>
        <dbReference type="RuleBase" id="RU003797"/>
    </source>
</evidence>
<comment type="similarity">
    <text evidence="6">Belongs to the UPF0758 family.</text>
</comment>
<evidence type="ECO:0000256" key="5">
    <source>
        <dbReference type="ARBA" id="ARBA00023049"/>
    </source>
</evidence>
<dbReference type="InterPro" id="IPR020891">
    <property type="entry name" value="UPF0758_CS"/>
</dbReference>
<evidence type="ECO:0000256" key="1">
    <source>
        <dbReference type="ARBA" id="ARBA00022670"/>
    </source>
</evidence>
<keyword evidence="10" id="KW-1185">Reference proteome</keyword>
<feature type="region of interest" description="Disordered" evidence="7">
    <location>
        <begin position="1"/>
        <end position="25"/>
    </location>
</feature>
<dbReference type="InterPro" id="IPR025657">
    <property type="entry name" value="RadC_JAB"/>
</dbReference>
<proteinExistence type="inferred from homology"/>
<dbReference type="InterPro" id="IPR037518">
    <property type="entry name" value="MPN"/>
</dbReference>
<evidence type="ECO:0000256" key="3">
    <source>
        <dbReference type="ARBA" id="ARBA00022801"/>
    </source>
</evidence>
<keyword evidence="4" id="KW-0862">Zinc</keyword>
<gene>
    <name evidence="9" type="primary">radC</name>
    <name evidence="9" type="ORF">ACFPPC_09115</name>
</gene>
<evidence type="ECO:0000256" key="2">
    <source>
        <dbReference type="ARBA" id="ARBA00022723"/>
    </source>
</evidence>
<keyword evidence="5" id="KW-0482">Metalloprotease</keyword>
<name>A0ABW0H6K7_9HYPH</name>
<dbReference type="EMBL" id="JBHSLV010000016">
    <property type="protein sequence ID" value="MFC5392793.1"/>
    <property type="molecule type" value="Genomic_DNA"/>
</dbReference>
<evidence type="ECO:0000313" key="9">
    <source>
        <dbReference type="EMBL" id="MFC5392793.1"/>
    </source>
</evidence>
<dbReference type="NCBIfam" id="NF000642">
    <property type="entry name" value="PRK00024.1"/>
    <property type="match status" value="1"/>
</dbReference>
<evidence type="ECO:0000256" key="7">
    <source>
        <dbReference type="SAM" id="MobiDB-lite"/>
    </source>
</evidence>
<dbReference type="InterPro" id="IPR046778">
    <property type="entry name" value="UPF0758_N"/>
</dbReference>
<evidence type="ECO:0000256" key="4">
    <source>
        <dbReference type="ARBA" id="ARBA00022833"/>
    </source>
</evidence>
<comment type="caution">
    <text evidence="9">The sequence shown here is derived from an EMBL/GenBank/DDBJ whole genome shotgun (WGS) entry which is preliminary data.</text>
</comment>
<dbReference type="InterPro" id="IPR001405">
    <property type="entry name" value="UPF0758"/>
</dbReference>
<keyword evidence="2" id="KW-0479">Metal-binding</keyword>
<dbReference type="NCBIfam" id="TIGR00608">
    <property type="entry name" value="radc"/>
    <property type="match status" value="1"/>
</dbReference>
<dbReference type="PROSITE" id="PS50249">
    <property type="entry name" value="MPN"/>
    <property type="match status" value="1"/>
</dbReference>